<dbReference type="Proteomes" id="UP001056778">
    <property type="component" value="Chromosome 10"/>
</dbReference>
<sequence length="344" mass="39764">MFRRSSSSSSSSSEDEYVVYRRRKVYRERKDYLTSYDEKEFFDRFRLTKNTVQVLLVEIEPLIKLNTNRGGCIQPLQQLLLTLRYYASGNMQIAVADFMGVSKASACRIIRRVSTAIASLSPRYISMYDNNIDMERAAEKFYGIARFPRVIGAIDCTLIKIDSPGGEDAEIFRSRKGFFALNVQTVSDAKLRGATHDQTIFNNSNLKRKFEAGNFGKYILVGDSGYSLQTYLMTKLQEARTPAENLFNESIIRTRNVVERQYGVWKRRFQILRVGMHQNVERVMEIIIATAVLHNIAIDMNDLYPEEDLENVEDHQEEGGNEENVINNARQYRQLLINEHFARL</sequence>
<evidence type="ECO:0000313" key="1">
    <source>
        <dbReference type="EMBL" id="KAI4454125.1"/>
    </source>
</evidence>
<name>A0ACB9SHD4_HOLOL</name>
<comment type="caution">
    <text evidence="1">The sequence shown here is derived from an EMBL/GenBank/DDBJ whole genome shotgun (WGS) entry which is preliminary data.</text>
</comment>
<gene>
    <name evidence="1" type="ORF">MML48_10g00009432</name>
</gene>
<evidence type="ECO:0000313" key="2">
    <source>
        <dbReference type="Proteomes" id="UP001056778"/>
    </source>
</evidence>
<reference evidence="1" key="1">
    <citation type="submission" date="2022-04" db="EMBL/GenBank/DDBJ databases">
        <title>Chromosome-scale genome assembly of Holotrichia oblita Faldermann.</title>
        <authorList>
            <person name="Rongchong L."/>
        </authorList>
    </citation>
    <scope>NUCLEOTIDE SEQUENCE</scope>
    <source>
        <strain evidence="1">81SQS9</strain>
    </source>
</reference>
<dbReference type="EMBL" id="CM043024">
    <property type="protein sequence ID" value="KAI4454125.1"/>
    <property type="molecule type" value="Genomic_DNA"/>
</dbReference>
<proteinExistence type="predicted"/>
<protein>
    <submittedName>
        <fullName evidence="1">Uncharacterized protein</fullName>
    </submittedName>
</protein>
<keyword evidence="2" id="KW-1185">Reference proteome</keyword>
<accession>A0ACB9SHD4</accession>
<organism evidence="1 2">
    <name type="scientific">Holotrichia oblita</name>
    <name type="common">Chafer beetle</name>
    <dbReference type="NCBI Taxonomy" id="644536"/>
    <lineage>
        <taxon>Eukaryota</taxon>
        <taxon>Metazoa</taxon>
        <taxon>Ecdysozoa</taxon>
        <taxon>Arthropoda</taxon>
        <taxon>Hexapoda</taxon>
        <taxon>Insecta</taxon>
        <taxon>Pterygota</taxon>
        <taxon>Neoptera</taxon>
        <taxon>Endopterygota</taxon>
        <taxon>Coleoptera</taxon>
        <taxon>Polyphaga</taxon>
        <taxon>Scarabaeiformia</taxon>
        <taxon>Scarabaeidae</taxon>
        <taxon>Melolonthinae</taxon>
        <taxon>Holotrichia</taxon>
    </lineage>
</organism>